<name>A0A0M6ZCG7_9HYPH</name>
<organism evidence="3 4">
    <name type="scientific">Roseibium album</name>
    <dbReference type="NCBI Taxonomy" id="311410"/>
    <lineage>
        <taxon>Bacteria</taxon>
        <taxon>Pseudomonadati</taxon>
        <taxon>Pseudomonadota</taxon>
        <taxon>Alphaproteobacteria</taxon>
        <taxon>Hyphomicrobiales</taxon>
        <taxon>Stappiaceae</taxon>
        <taxon>Roseibium</taxon>
    </lineage>
</organism>
<keyword evidence="1" id="KW-1133">Transmembrane helix</keyword>
<evidence type="ECO:0000313" key="3">
    <source>
        <dbReference type="EMBL" id="CTQ73912.1"/>
    </source>
</evidence>
<feature type="domain" description="DUF1468" evidence="2">
    <location>
        <begin position="21"/>
        <end position="159"/>
    </location>
</feature>
<dbReference type="Proteomes" id="UP000049983">
    <property type="component" value="Unassembled WGS sequence"/>
</dbReference>
<feature type="transmembrane region" description="Helical" evidence="1">
    <location>
        <begin position="20"/>
        <end position="38"/>
    </location>
</feature>
<sequence length="179" mass="20569">MAHIKTLQELFRRHRRPGDIVFAILFLAISVFLLTQIYGETSWVKRTKWFAQPRFWPAASLIAMTLFAIFHFVGSLCSPRILGRWFEVVFWLRSLEFVLYFLLYVAVVPLLGYLPTTVLFTCLLTVRVGLATPRFIGFAALFAVCVAVIFRSILQVKIPAGQIYEAFPEPLRAFALTYL</sequence>
<feature type="transmembrane region" description="Helical" evidence="1">
    <location>
        <begin position="135"/>
        <end position="154"/>
    </location>
</feature>
<evidence type="ECO:0000259" key="2">
    <source>
        <dbReference type="Pfam" id="PF07331"/>
    </source>
</evidence>
<dbReference type="AlphaFoldDB" id="A0A0M6ZCG7"/>
<dbReference type="GeneID" id="97671174"/>
<keyword evidence="1" id="KW-0472">Membrane</keyword>
<accession>A0A0M6ZCG7</accession>
<reference evidence="4" key="1">
    <citation type="submission" date="2015-07" db="EMBL/GenBank/DDBJ databases">
        <authorList>
            <person name="Rodrigo-Torres Lidia"/>
            <person name="Arahal R.David."/>
        </authorList>
    </citation>
    <scope>NUCLEOTIDE SEQUENCE [LARGE SCALE GENOMIC DNA]</scope>
    <source>
        <strain evidence="4">CECT 5096</strain>
    </source>
</reference>
<dbReference type="InterPro" id="IPR009936">
    <property type="entry name" value="DUF1468"/>
</dbReference>
<gene>
    <name evidence="3" type="ORF">LA5096_03846</name>
</gene>
<keyword evidence="1" id="KW-0812">Transmembrane</keyword>
<evidence type="ECO:0000256" key="1">
    <source>
        <dbReference type="SAM" id="Phobius"/>
    </source>
</evidence>
<dbReference type="STRING" id="311410.LA5095_00706"/>
<dbReference type="OrthoDB" id="8454209at2"/>
<proteinExistence type="predicted"/>
<feature type="transmembrane region" description="Helical" evidence="1">
    <location>
        <begin position="58"/>
        <end position="77"/>
    </location>
</feature>
<evidence type="ECO:0000313" key="4">
    <source>
        <dbReference type="Proteomes" id="UP000049983"/>
    </source>
</evidence>
<keyword evidence="4" id="KW-1185">Reference proteome</keyword>
<dbReference type="EMBL" id="CXWC01000011">
    <property type="protein sequence ID" value="CTQ73912.1"/>
    <property type="molecule type" value="Genomic_DNA"/>
</dbReference>
<feature type="transmembrane region" description="Helical" evidence="1">
    <location>
        <begin position="97"/>
        <end position="115"/>
    </location>
</feature>
<protein>
    <submittedName>
        <fullName evidence="3">Tripartite tricarboxylate transporter TctB family protein</fullName>
    </submittedName>
</protein>
<dbReference type="RefSeq" id="WP_055112742.1">
    <property type="nucleotide sequence ID" value="NZ_CANKXR010000005.1"/>
</dbReference>
<dbReference type="Pfam" id="PF07331">
    <property type="entry name" value="TctB"/>
    <property type="match status" value="1"/>
</dbReference>